<gene>
    <name evidence="2" type="primary">Cfap57_0</name>
    <name evidence="2" type="ORF">GTO92_0018443</name>
</gene>
<evidence type="ECO:0000313" key="2">
    <source>
        <dbReference type="EMBL" id="MBN3292458.1"/>
    </source>
</evidence>
<keyword evidence="3" id="KW-1185">Reference proteome</keyword>
<evidence type="ECO:0000313" key="3">
    <source>
        <dbReference type="Proteomes" id="UP001166052"/>
    </source>
</evidence>
<dbReference type="InterPro" id="IPR052993">
    <property type="entry name" value="CFA-57"/>
</dbReference>
<dbReference type="EMBL" id="JAAWVN010016713">
    <property type="protein sequence ID" value="MBN3292458.1"/>
    <property type="molecule type" value="Genomic_DNA"/>
</dbReference>
<accession>A0ABS2Z135</accession>
<dbReference type="PANTHER" id="PTHR32215">
    <property type="entry name" value="CILIA- AND FLAGELLA-ASSOCIATED PROTEIN 57"/>
    <property type="match status" value="1"/>
</dbReference>
<feature type="coiled-coil region" evidence="1">
    <location>
        <begin position="290"/>
        <end position="317"/>
    </location>
</feature>
<protein>
    <submittedName>
        <fullName evidence="2">CFA57 protein</fullName>
    </submittedName>
</protein>
<keyword evidence="1" id="KW-0175">Coiled coil</keyword>
<organism evidence="2 3">
    <name type="scientific">Polypterus senegalus</name>
    <name type="common">Senegal bichir</name>
    <dbReference type="NCBI Taxonomy" id="55291"/>
    <lineage>
        <taxon>Eukaryota</taxon>
        <taxon>Metazoa</taxon>
        <taxon>Chordata</taxon>
        <taxon>Craniata</taxon>
        <taxon>Vertebrata</taxon>
        <taxon>Euteleostomi</taxon>
        <taxon>Actinopterygii</taxon>
        <taxon>Polypteriformes</taxon>
        <taxon>Polypteridae</taxon>
        <taxon>Polypterus</taxon>
    </lineage>
</organism>
<evidence type="ECO:0000256" key="1">
    <source>
        <dbReference type="SAM" id="Coils"/>
    </source>
</evidence>
<feature type="coiled-coil region" evidence="1">
    <location>
        <begin position="30"/>
        <end position="160"/>
    </location>
</feature>
<feature type="non-terminal residue" evidence="2">
    <location>
        <position position="1"/>
    </location>
</feature>
<feature type="non-terminal residue" evidence="2">
    <location>
        <position position="390"/>
    </location>
</feature>
<proteinExistence type="predicted"/>
<name>A0ABS2Z135_POLSE</name>
<reference evidence="2" key="1">
    <citation type="journal article" date="2021" name="Cell">
        <title>Tracing the genetic footprints of vertebrate landing in non-teleost ray-finned fishes.</title>
        <authorList>
            <person name="Bi X."/>
            <person name="Wang K."/>
            <person name="Yang L."/>
            <person name="Pan H."/>
            <person name="Jiang H."/>
            <person name="Wei Q."/>
            <person name="Fang M."/>
            <person name="Yu H."/>
            <person name="Zhu C."/>
            <person name="Cai Y."/>
            <person name="He Y."/>
            <person name="Gan X."/>
            <person name="Zeng H."/>
            <person name="Yu D."/>
            <person name="Zhu Y."/>
            <person name="Jiang H."/>
            <person name="Qiu Q."/>
            <person name="Yang H."/>
            <person name="Zhang Y.E."/>
            <person name="Wang W."/>
            <person name="Zhu M."/>
            <person name="He S."/>
            <person name="Zhang G."/>
        </authorList>
    </citation>
    <scope>NUCLEOTIDE SEQUENCE</scope>
    <source>
        <strain evidence="2">Bchr_001</strain>
    </source>
</reference>
<dbReference type="Proteomes" id="UP001166052">
    <property type="component" value="Unassembled WGS sequence"/>
</dbReference>
<sequence length="390" mass="45553">MVLKALTHVVVNWSSLFTTLNQSFTVHLPKTDNQKRAKELEEMLQQVEEEAEQEMLVIKEHFQRQIKAKEETMAQLKTDLEDKISSMHKQIRHRDFLIEDRDIDIKKLKMEQQGLEGDVEELEKIVAGLKSEIQLSSQTIEDKESCLSTLRKKCQELEEINYVLNFAIKDMKNQAEPRESEGKELKKHIADLQTLETLKSRFASDLSNCMAFIQEPKKLKRSILKVYQQHVQEADVVKTREKLSDRDPEVLYEFSCQRKHLERTVALLKKKITDDAEINRVAHFRIVQENVSLIKEINMLRRELKVARTKVHDLENVIQIRKNSVQLGKETPVVDLLNTNLAKIHFEEEAEKIIDLQKMEIKRLREQIQAHEQTCPQQPLTGIKLAPITP</sequence>
<comment type="caution">
    <text evidence="2">The sequence shown here is derived from an EMBL/GenBank/DDBJ whole genome shotgun (WGS) entry which is preliminary data.</text>
</comment>
<dbReference type="PANTHER" id="PTHR32215:SF0">
    <property type="entry name" value="CILIA- AND FLAGELLA-ASSOCIATED PROTEIN 57"/>
    <property type="match status" value="1"/>
</dbReference>
<feature type="coiled-coil region" evidence="1">
    <location>
        <begin position="347"/>
        <end position="374"/>
    </location>
</feature>